<dbReference type="RefSeq" id="WP_200694456.1">
    <property type="nucleotide sequence ID" value="NZ_BAAAYA010000012.1"/>
</dbReference>
<evidence type="ECO:0000256" key="1">
    <source>
        <dbReference type="SAM" id="SignalP"/>
    </source>
</evidence>
<dbReference type="Proteomes" id="UP001595871">
    <property type="component" value="Unassembled WGS sequence"/>
</dbReference>
<organism evidence="2 3">
    <name type="scientific">Streptomyces flavovirens</name>
    <dbReference type="NCBI Taxonomy" id="52258"/>
    <lineage>
        <taxon>Bacteria</taxon>
        <taxon>Bacillati</taxon>
        <taxon>Actinomycetota</taxon>
        <taxon>Actinomycetes</taxon>
        <taxon>Kitasatosporales</taxon>
        <taxon>Streptomycetaceae</taxon>
        <taxon>Streptomyces</taxon>
    </lineage>
</organism>
<feature type="signal peptide" evidence="1">
    <location>
        <begin position="1"/>
        <end position="20"/>
    </location>
</feature>
<evidence type="ECO:0000313" key="2">
    <source>
        <dbReference type="EMBL" id="MFC4191092.1"/>
    </source>
</evidence>
<sequence>MTTRILLASSLAGTVTLAAALDAGCLPRADRTVLLLCDGAPAPEAVPGTAESSGFERLRTRFDEVFSWNDAVAPFHPSGWQPRADDVPLWERHFRRAWGLGDDGVELVLESPHAGPSQALAQVFTGVPVDVYADGPGCYGPTNGKVPPLTGTRVRRLFHPDLVPGLRPLLLAEYGVEPRAVPDEAIGAVVAELAGAPLDLPDVEAPALLLGQALAASGLLSPAEERELRLEMVRGAAALGHTRLVFAPHPWDPAGNGAALIAEAARLGVGLTVLDASVPVAAEVLFRRLRPALVVGCSSAALLTAAAFHRLPVATAGTGTLLERLTPYEHEERIPVTLVDALLPRLDDASAVAGRTGRAAEEEEEVSGLVSAVGYAMRPKTGRDLRLAAERYLAAHLDGHTWRYFKRRRLAALALPGVVPARLAFLRRNTAVRRVARRARALRDRARR</sequence>
<keyword evidence="3" id="KW-1185">Reference proteome</keyword>
<dbReference type="Pfam" id="PF07388">
    <property type="entry name" value="A-2_8-polyST"/>
    <property type="match status" value="1"/>
</dbReference>
<dbReference type="EMBL" id="JBHSCF010000065">
    <property type="protein sequence ID" value="MFC4191092.1"/>
    <property type="molecule type" value="Genomic_DNA"/>
</dbReference>
<dbReference type="InterPro" id="IPR010866">
    <property type="entry name" value="A-2_8-polyST"/>
</dbReference>
<evidence type="ECO:0000313" key="3">
    <source>
        <dbReference type="Proteomes" id="UP001595871"/>
    </source>
</evidence>
<proteinExistence type="predicted"/>
<comment type="caution">
    <text evidence="2">The sequence shown here is derived from an EMBL/GenBank/DDBJ whole genome shotgun (WGS) entry which is preliminary data.</text>
</comment>
<gene>
    <name evidence="2" type="ORF">ACFO3R_32670</name>
</gene>
<name>A0ABV8NCU6_9ACTN</name>
<protein>
    <submittedName>
        <fullName evidence="2">Polysialyltransferase family glycosyltransferase</fullName>
    </submittedName>
</protein>
<accession>A0ABV8NCU6</accession>
<feature type="chain" id="PRO_5045416780" evidence="1">
    <location>
        <begin position="21"/>
        <end position="448"/>
    </location>
</feature>
<keyword evidence="1" id="KW-0732">Signal</keyword>
<reference evidence="3" key="1">
    <citation type="journal article" date="2019" name="Int. J. Syst. Evol. Microbiol.">
        <title>The Global Catalogue of Microorganisms (GCM) 10K type strain sequencing project: providing services to taxonomists for standard genome sequencing and annotation.</title>
        <authorList>
            <consortium name="The Broad Institute Genomics Platform"/>
            <consortium name="The Broad Institute Genome Sequencing Center for Infectious Disease"/>
            <person name="Wu L."/>
            <person name="Ma J."/>
        </authorList>
    </citation>
    <scope>NUCLEOTIDE SEQUENCE [LARGE SCALE GENOMIC DNA]</scope>
    <source>
        <strain evidence="3">CCM 3243</strain>
    </source>
</reference>